<name>A0A371E7N9_MUCPR</name>
<sequence length="149" mass="16536">MGRSFASLVSVVVATDSANGLAIFLTLFNAEVQFFLLFFRSGPFLNNNTAENRAPEEHGEIYMFVFDPGGVKVVWFIYALGQGAAAIAVDIEKDIHPGITRETISTKISLHQVQRRKNLGDTRTLQAVLELEALVLTVTLRDIVVTKYY</sequence>
<organism evidence="1 2">
    <name type="scientific">Mucuna pruriens</name>
    <name type="common">Velvet bean</name>
    <name type="synonym">Dolichos pruriens</name>
    <dbReference type="NCBI Taxonomy" id="157652"/>
    <lineage>
        <taxon>Eukaryota</taxon>
        <taxon>Viridiplantae</taxon>
        <taxon>Streptophyta</taxon>
        <taxon>Embryophyta</taxon>
        <taxon>Tracheophyta</taxon>
        <taxon>Spermatophyta</taxon>
        <taxon>Magnoliopsida</taxon>
        <taxon>eudicotyledons</taxon>
        <taxon>Gunneridae</taxon>
        <taxon>Pentapetalae</taxon>
        <taxon>rosids</taxon>
        <taxon>fabids</taxon>
        <taxon>Fabales</taxon>
        <taxon>Fabaceae</taxon>
        <taxon>Papilionoideae</taxon>
        <taxon>50 kb inversion clade</taxon>
        <taxon>NPAAA clade</taxon>
        <taxon>indigoferoid/millettioid clade</taxon>
        <taxon>Phaseoleae</taxon>
        <taxon>Mucuna</taxon>
    </lineage>
</organism>
<dbReference type="AlphaFoldDB" id="A0A371E7N9"/>
<evidence type="ECO:0000313" key="1">
    <source>
        <dbReference type="EMBL" id="RDX62052.1"/>
    </source>
</evidence>
<feature type="non-terminal residue" evidence="1">
    <location>
        <position position="1"/>
    </location>
</feature>
<protein>
    <submittedName>
        <fullName evidence="1">Uncharacterized protein</fullName>
    </submittedName>
</protein>
<dbReference type="Proteomes" id="UP000257109">
    <property type="component" value="Unassembled WGS sequence"/>
</dbReference>
<reference evidence="1" key="1">
    <citation type="submission" date="2018-05" db="EMBL/GenBank/DDBJ databases">
        <title>Draft genome of Mucuna pruriens seed.</title>
        <authorList>
            <person name="Nnadi N.E."/>
            <person name="Vos R."/>
            <person name="Hasami M.H."/>
            <person name="Devisetty U.K."/>
            <person name="Aguiy J.C."/>
        </authorList>
    </citation>
    <scope>NUCLEOTIDE SEQUENCE [LARGE SCALE GENOMIC DNA]</scope>
    <source>
        <strain evidence="1">JCA_2017</strain>
    </source>
</reference>
<comment type="caution">
    <text evidence="1">The sequence shown here is derived from an EMBL/GenBank/DDBJ whole genome shotgun (WGS) entry which is preliminary data.</text>
</comment>
<keyword evidence="2" id="KW-1185">Reference proteome</keyword>
<dbReference type="EMBL" id="QJKJ01015721">
    <property type="protein sequence ID" value="RDX62052.1"/>
    <property type="molecule type" value="Genomic_DNA"/>
</dbReference>
<proteinExistence type="predicted"/>
<dbReference type="STRING" id="157652.A0A371E7N9"/>
<evidence type="ECO:0000313" key="2">
    <source>
        <dbReference type="Proteomes" id="UP000257109"/>
    </source>
</evidence>
<accession>A0A371E7N9</accession>
<gene>
    <name evidence="1" type="ORF">CR513_59653</name>
</gene>
<dbReference type="OrthoDB" id="10264306at2759"/>